<accession>C6X7W2</accession>
<dbReference type="AlphaFoldDB" id="C6X7W2"/>
<dbReference type="Gene3D" id="3.80.10.10">
    <property type="entry name" value="Ribonuclease Inhibitor"/>
    <property type="match status" value="1"/>
</dbReference>
<reference evidence="2" key="1">
    <citation type="submission" date="2009-07" db="EMBL/GenBank/DDBJ databases">
        <title>Complete sequence of chromosome of Methylovorus sp. SIP3-4.</title>
        <authorList>
            <person name="Lucas S."/>
            <person name="Copeland A."/>
            <person name="Lapidus A."/>
            <person name="Glavina del Rio T."/>
            <person name="Tice H."/>
            <person name="Bruce D."/>
            <person name="Goodwin L."/>
            <person name="Pitluck S."/>
            <person name="Clum A."/>
            <person name="Larimer F."/>
            <person name="Land M."/>
            <person name="Hauser L."/>
            <person name="Kyrpides N."/>
            <person name="Mikhailova N."/>
            <person name="Kayluzhnaya M."/>
            <person name="Chistoserdova L."/>
        </authorList>
    </citation>
    <scope>NUCLEOTIDE SEQUENCE [LARGE SCALE GENOMIC DNA]</scope>
    <source>
        <strain evidence="2">SIP3-4</strain>
    </source>
</reference>
<evidence type="ECO:0000313" key="1">
    <source>
        <dbReference type="EMBL" id="ACT51289.1"/>
    </source>
</evidence>
<name>C6X7W2_METGS</name>
<reference evidence="1 2" key="2">
    <citation type="journal article" date="2011" name="J. Bacteriol.">
        <title>Genomes of three methylotrophs from a single niche uncover genetic and metabolic divergence of Methylophilaceae.</title>
        <authorList>
            <person name="Lapidus A."/>
            <person name="Clum A."/>
            <person name="Labutti K."/>
            <person name="Kaluzhnaya M.G."/>
            <person name="Lim S."/>
            <person name="Beck D.A."/>
            <person name="Glavina Del Rio T."/>
            <person name="Nolan M."/>
            <person name="Mavromatis K."/>
            <person name="Huntemann M."/>
            <person name="Lucas S."/>
            <person name="Lidstrom M.E."/>
            <person name="Ivanova N."/>
            <person name="Chistoserdova L."/>
        </authorList>
    </citation>
    <scope>NUCLEOTIDE SEQUENCE [LARGE SCALE GENOMIC DNA]</scope>
    <source>
        <strain evidence="1 2">SIP3-4</strain>
    </source>
</reference>
<proteinExistence type="predicted"/>
<dbReference type="RefSeq" id="WP_015830636.1">
    <property type="nucleotide sequence ID" value="NC_012969.1"/>
</dbReference>
<protein>
    <submittedName>
        <fullName evidence="1">Uncharacterized protein</fullName>
    </submittedName>
</protein>
<dbReference type="InterPro" id="IPR032675">
    <property type="entry name" value="LRR_dom_sf"/>
</dbReference>
<dbReference type="Proteomes" id="UP000002743">
    <property type="component" value="Chromosome"/>
</dbReference>
<dbReference type="eggNOG" id="COG4886">
    <property type="taxonomic scope" value="Bacteria"/>
</dbReference>
<keyword evidence="2" id="KW-1185">Reference proteome</keyword>
<dbReference type="OrthoDB" id="5344916at2"/>
<dbReference type="KEGG" id="mei:Msip34_2047"/>
<evidence type="ECO:0000313" key="2">
    <source>
        <dbReference type="Proteomes" id="UP000002743"/>
    </source>
</evidence>
<dbReference type="HOGENOM" id="CLU_996805_0_0_4"/>
<gene>
    <name evidence="1" type="ordered locus">Msip34_2047</name>
</gene>
<dbReference type="STRING" id="582744.Msip34_2047"/>
<sequence length="271" mass="30958">MNKFLKTKKEVKVWLDDYEVENYTINNDLTVMVDGDVNLGKIGLTVIPVKFNYVSGDFFCDNNELTSLEFAPKKVDGCFYCSFNKLKSLKFAPEIVGAEFACGGNQLTSLEFSPKVVGSDFYCDNNQLTSLKFAPENINGIFGCYVNELTSLEFLPKNVSEEIYCINNPYHNDVYNQLKSDELKIYLENEKLSSKLQAELPKQDDFSFQANSKQLEELHAQILERNKTVEIPDTYITEANKPKEEVKELPTIAEEIKPIQTQQPIVRKLKL</sequence>
<organism evidence="1 2">
    <name type="scientific">Methylovorus glucosotrophus (strain SIP3-4)</name>
    <dbReference type="NCBI Taxonomy" id="582744"/>
    <lineage>
        <taxon>Bacteria</taxon>
        <taxon>Pseudomonadati</taxon>
        <taxon>Pseudomonadota</taxon>
        <taxon>Betaproteobacteria</taxon>
        <taxon>Nitrosomonadales</taxon>
        <taxon>Methylophilaceae</taxon>
        <taxon>Methylovorus</taxon>
    </lineage>
</organism>
<dbReference type="EMBL" id="CP001674">
    <property type="protein sequence ID" value="ACT51289.1"/>
    <property type="molecule type" value="Genomic_DNA"/>
</dbReference>